<sequence length="3499" mass="380056">MANEINDLKRISLLVLIAIPAIASVNINCNGKAFHCVNSTHFMICVDLGGGLSTTIDDFVIPCPATTVCHGNNIFECEFPKIEETLPPLHVIGVEKQSDISETTLVTNSVTEPMPTRRDTVSVFNDTVLTTATPEEELVLNAFLVENNNETTGANTDNTTVINFQVNSNLIDSEKEINDRQSNNSNVTTISAIDKNKGYNDVKNAKNISVSDKSKSADTNTSAVECILSKPTADLSLRTTPSTDEFTSSDIFSNNNNSTADKLNKPSQIVPSDISIFTSEVNASLGYPPGDNIATNIEQNITTQLTSTNNKIDNVFENIPASTAAISSEGPVVRIEARPAFTVDIVRTTNNEIGNQNAMTEYSTTDRPLLVTNTVYNSTHLNEVNFNVTESQYVTSTSSQIDVSTSPSKLNENNTLIDMPKPLLETDIVNLNLDKHDLILESVILPPIIENNTNFIDNHSNFLRTSELTNSVPRSTTPTIISNSHSSLKNNSELLIDPNELSALNIEKVDVINKEKTNTNNTIVQVFVDEAINTIAAYSANDDNNNKTILIVTPKNNDLNDRESKNVIENFTLTNSDSTLKHDAVNGVAPSIQITETNTTFVPLVDQFNNNGSQTVMRTSSIGVSNTLLDKNLLETAIANLTLDKNDFVPESVGASIMENVTNSTVNNFNTLRAGELAVFETIPGITPLTNDLNSFKVLANEAIKTTTTDTSNNNNNKTVQKFSTENKNLNYLQSKNSTENNTANVVIPSIQITEIANTFVPEVQSNTNTIQNVPNATPHVVLAPKDNSIFATPSTLTDELENTIRNVPNATPHIVLDSKDNSNIATPYSPTDKLEIIQNYVVNDTNVESSNNKNNQIFEESNKDERHNINNQIPKTIRIDLVSEPAAVGTNNQIASDHMVGPLRIDQLNATLIPNIEITPMPIDFTSKTDQIRNQNNDKVNVIMQPITTKAAFSNDVITIAAVDTPRNMSNKIIEQNYTHVNQTDRPYILESKPVDPSGHISTEKSFVLLPVEIDPTIKQNVPNVTPQTDVLTAEGISNFNILGNPNAQTEAVTSEKSLLTTKPVSIVPIEIKRVKVKPNFTEPNNFTNNVMTNVADHVISHNNDIILGSVTVNSNTLPNTGSGIITDVVEVKPFINQDVLSITPLNETGKNASTNIFPATMGKIITQKSIHETDKNITEKPIVSIGIATSKVGDTPIKINDKTEQISISESNSTDVKHLVPEHTTDHLTSIQISPTDNMLTAIGIPSTDSSTIDQMTKLGTSYTEKAINIPEKSSLVTENIGIKASTEPSADVAIAMTNDNVVPTTDQVPLLLAADSNLIDNDKDKSLVPIPLHLVPENRNEYLTSTQTSPTNALAIVGISHTEPGQDQITNLETSYNEKVNSIPEKSTLATEIIGITASAQPSADVAIAITNDNVVPTTDQVPLLLTVDSVLIDNDKNKFAASIPIHLVPENITEQLTSTQLSPADILTTAGVSKTINQITKPGTPYTEKVINIPEKSILASENIGNTASTEPSAYVAIAMTNDEIIPTTDQVPKRSSVDNVIANNDKSSVPIPIHLVTENITEYLTSTQLSPADILTAVGVSSADSSTIDQITKLETQYNDKVINIPEKSTLATKNIGITASMEPSADVTIAMTKDNVIPTTDRVPLLLTVHSNIIDNDKDKSLVPIPMHLVPENRNEYLTSTQTSPTNALAIVGVSHTEPGQDQITNLETSYNEKVNSIPEKSTLATEIIGITASAQPSADVAIAITNDNVVPTTDQVPLLLTVDSIVIDNDINKSAAPIPIHLVPENITEQLTFTQLSPADILTTVGVSNTIDQITKPGTLYTEKVINIPENSNLASENIAITASTEPSADVAIDMANDEIVPTIDQVPKRSSVDNVIANNDKSSVPIPIHLVAENITEYLTSTQLSPADILTAVGVSSADSSTINQITKLETQYNEKVMNIPEKSTLATKNIGIAASMEPSADVTIAMTNDNVVPTTDQGSLLLTVHSNLGHNEKNNSSISIGSASIKAPAVTDEVNTSTVVNIQINTNNTDNAILNTFSDINPAAQNFTGIMITQNNLVAENNTPDLISKIKLTELSPSVPNSLSVTGSTDKVVATIDQDNGPLNIKTIMEVYNGTKNTAALTENTITINHTVINLGSDNRQTVFTNMVPGNIPVKTDKAKILHQFTLPVTAHLEKVSNINERSEKNNFTNNANFALPDMYNGIIINTGKSINSLDGQNINGENYKTSDLIQDNKNSVKVDLLTSDSKKLPQTDLNVDFIKSFIDNAPPANNNANNNIMITQSISNEPQHKDASNGGPIATERTSTQVPGNILIKKLSKLNCITSDINNLSATEASTDKRFDESGKGTSVTAPTFTSKDNIQSTIISKENNIPQSLQVTATSSPMVLVTSTNYNSTSIPSTVQSVDTVVIADIVNNKPTETPDIKTAVKSSIADITTAEVKTKGISIGLNNSGGILDIHSIQFPHESSSISSATKTFEDLPSLSRNETAVSIGSVQKIVTKHTAKDGFIDSEKIPSSDSKTKESVKQLDNLDSGNLKSVSNPDMLTSTVQKVASQITVQSNSASATNTPTFTVTENLSSNNLGNHQIENTFSNIYDPSPDYSQTTLTKSSSSNYYLGAINSPEDINSKMSTDTVKTTYSSLTNIPQGVHIQKASTPDYFIKSTTQNLVSSKQLNAPGTVTVTVKRLSSPIVQTFTKDTIQNMMDPIIADQKIISVKQNDDKIIPTANPTVSTVNSNTDERIKIVSTYNTVNSLNTMPSATLQLSGIHPSLSKDYVNTFQIQNPSDYDLNKFKSSITKYINNIAKTINVPAAENKQSTQNILSTSGLNSKNNRNVTYTTTLFSNSFDPIKPNVNYVTKKIVNDIGLKGVVTMNSENIPIILKNEPLNAFTSGSTQPAGSLSTVTVYDQSTVNKPLITESSVLSTKVNNIPTTVLGSEKSLLSTLTPFVTTGSDSTQRIVTNSNTHMFQSPLLFKLMKNINSPQDVISSVKKDQSVIADSNTQYFIKSPEPDSMVETMIFTKERINEPFIISGISNGFRRSYDGSNITSVQNIVNSEINDTGSIPNNNNPDTKGSPIKLVDIDGADTIQYSESDRLSNDNVGSDKIEENETSEKISTSKDSIVKADAIRNKFLPPSFVTSQTNIDNNPIDLKLRREIGTKYSTGAIESVASEGNSQTEALKVNENENNSSYNNITPDFQKYPVQLNLENQTDNVTIVKRNSTINDDLVDLTATNHTVTAYVQTYLNKDGKQGNKTSDALRLNESSMQKANTANVQLNASSKVKSTSTDSPPVFNCTARGRYADKNDCRKFYTCIGNHHPIMGTCPNNTVFSEINKQCTRNLSHCVRNNQFRCLLEGRFSDFFKDNIYYICVRNCSNHFTRYKLQCQDGYHLDKESVRCERDEMTSTQSASSVSEVSNDETTTPKTKSEKIKSSSSDDFECEKEGNFPYAKDCRKYYVCTKVKDVYRRKIKKCSKDEVYDKKKKKCVDSDSREC</sequence>
<keyword evidence="2" id="KW-0732">Signal</keyword>
<keyword evidence="5" id="KW-1185">Reference proteome</keyword>
<dbReference type="SMART" id="SM00494">
    <property type="entry name" value="ChtBD2"/>
    <property type="match status" value="3"/>
</dbReference>
<dbReference type="EMBL" id="LR824541">
    <property type="protein sequence ID" value="CAH1635321.1"/>
    <property type="molecule type" value="Genomic_DNA"/>
</dbReference>
<dbReference type="Proteomes" id="UP001153321">
    <property type="component" value="Chromosome 10"/>
</dbReference>
<protein>
    <recommendedName>
        <fullName evidence="3">Chitin-binding type-2 domain-containing protein</fullName>
    </recommendedName>
</protein>
<feature type="compositionally biased region" description="Basic and acidic residues" evidence="1">
    <location>
        <begin position="3098"/>
        <end position="3119"/>
    </location>
</feature>
<accession>A0A9P0HVV4</accession>
<evidence type="ECO:0000313" key="5">
    <source>
        <dbReference type="Proteomes" id="UP001153321"/>
    </source>
</evidence>
<organism evidence="4 5">
    <name type="scientific">Spodoptera littoralis</name>
    <name type="common">Egyptian cotton leafworm</name>
    <dbReference type="NCBI Taxonomy" id="7109"/>
    <lineage>
        <taxon>Eukaryota</taxon>
        <taxon>Metazoa</taxon>
        <taxon>Ecdysozoa</taxon>
        <taxon>Arthropoda</taxon>
        <taxon>Hexapoda</taxon>
        <taxon>Insecta</taxon>
        <taxon>Pterygota</taxon>
        <taxon>Neoptera</taxon>
        <taxon>Endopterygota</taxon>
        <taxon>Lepidoptera</taxon>
        <taxon>Glossata</taxon>
        <taxon>Ditrysia</taxon>
        <taxon>Noctuoidea</taxon>
        <taxon>Noctuidae</taxon>
        <taxon>Amphipyrinae</taxon>
        <taxon>Spodoptera</taxon>
    </lineage>
</organism>
<feature type="region of interest" description="Disordered" evidence="1">
    <location>
        <begin position="3409"/>
        <end position="3449"/>
    </location>
</feature>
<feature type="domain" description="Chitin-binding type-2" evidence="3">
    <location>
        <begin position="3298"/>
        <end position="3352"/>
    </location>
</feature>
<evidence type="ECO:0000313" key="4">
    <source>
        <dbReference type="EMBL" id="CAH1635321.1"/>
    </source>
</evidence>
<reference evidence="4" key="1">
    <citation type="submission" date="2022-02" db="EMBL/GenBank/DDBJ databases">
        <authorList>
            <person name="King R."/>
        </authorList>
    </citation>
    <scope>NUCLEOTIDE SEQUENCE</scope>
</reference>
<feature type="signal peptide" evidence="2">
    <location>
        <begin position="1"/>
        <end position="24"/>
    </location>
</feature>
<feature type="chain" id="PRO_5040291503" description="Chitin-binding type-2 domain-containing protein" evidence="2">
    <location>
        <begin position="25"/>
        <end position="3499"/>
    </location>
</feature>
<feature type="region of interest" description="Disordered" evidence="1">
    <location>
        <begin position="2517"/>
        <end position="2550"/>
    </location>
</feature>
<dbReference type="InterPro" id="IPR002557">
    <property type="entry name" value="Chitin-bd_dom"/>
</dbReference>
<evidence type="ECO:0000256" key="2">
    <source>
        <dbReference type="SAM" id="SignalP"/>
    </source>
</evidence>
<feature type="domain" description="Chitin-binding type-2" evidence="3">
    <location>
        <begin position="3443"/>
        <end position="3499"/>
    </location>
</feature>
<dbReference type="GO" id="GO:0005576">
    <property type="term" value="C:extracellular region"/>
    <property type="evidence" value="ECO:0007669"/>
    <property type="project" value="InterPro"/>
</dbReference>
<dbReference type="PROSITE" id="PS50940">
    <property type="entry name" value="CHIT_BIND_II"/>
    <property type="match status" value="2"/>
</dbReference>
<proteinExistence type="predicted"/>
<gene>
    <name evidence="4" type="ORF">SPLIT_LOCUS683</name>
</gene>
<dbReference type="Gene3D" id="2.170.140.10">
    <property type="entry name" value="Chitin binding domain"/>
    <property type="match status" value="2"/>
</dbReference>
<feature type="compositionally biased region" description="Polar residues" evidence="1">
    <location>
        <begin position="2538"/>
        <end position="2550"/>
    </location>
</feature>
<name>A0A9P0HVV4_SPOLI</name>
<evidence type="ECO:0000259" key="3">
    <source>
        <dbReference type="PROSITE" id="PS50940"/>
    </source>
</evidence>
<evidence type="ECO:0000256" key="1">
    <source>
        <dbReference type="SAM" id="MobiDB-lite"/>
    </source>
</evidence>
<dbReference type="Pfam" id="PF01607">
    <property type="entry name" value="CBM_14"/>
    <property type="match status" value="2"/>
</dbReference>
<feature type="compositionally biased region" description="Low complexity" evidence="1">
    <location>
        <begin position="3410"/>
        <end position="3430"/>
    </location>
</feature>
<dbReference type="InterPro" id="IPR036508">
    <property type="entry name" value="Chitin-bd_dom_sf"/>
</dbReference>
<dbReference type="GO" id="GO:0008061">
    <property type="term" value="F:chitin binding"/>
    <property type="evidence" value="ECO:0007669"/>
    <property type="project" value="InterPro"/>
</dbReference>
<feature type="region of interest" description="Disordered" evidence="1">
    <location>
        <begin position="3095"/>
        <end position="3119"/>
    </location>
</feature>
<feature type="compositionally biased region" description="Basic and acidic residues" evidence="1">
    <location>
        <begin position="2517"/>
        <end position="2534"/>
    </location>
</feature>
<dbReference type="SUPFAM" id="SSF57625">
    <property type="entry name" value="Invertebrate chitin-binding proteins"/>
    <property type="match status" value="2"/>
</dbReference>